<keyword evidence="2" id="KW-0112">Calmodulin-binding</keyword>
<dbReference type="PANTHER" id="PTHR10749:SF7">
    <property type="entry name" value="PHOSPHORYLASE B KINASE REGULATORY SUBUNIT ALPHA-RELATED"/>
    <property type="match status" value="1"/>
</dbReference>
<keyword evidence="2" id="KW-0472">Membrane</keyword>
<evidence type="ECO:0000256" key="3">
    <source>
        <dbReference type="SAM" id="SignalP"/>
    </source>
</evidence>
<evidence type="ECO:0000313" key="5">
    <source>
        <dbReference type="EMBL" id="NOV50789.1"/>
    </source>
</evidence>
<dbReference type="GO" id="GO:0005516">
    <property type="term" value="F:calmodulin binding"/>
    <property type="evidence" value="ECO:0007669"/>
    <property type="project" value="UniProtKB-KW"/>
</dbReference>
<comment type="subcellular location">
    <subcellularLocation>
        <location evidence="2">Cell membrane</location>
        <topology evidence="2">Lipid-anchor</topology>
        <orientation evidence="2">Cytoplasmic side</orientation>
    </subcellularLocation>
</comment>
<keyword evidence="2" id="KW-1003">Cell membrane</keyword>
<dbReference type="Pfam" id="PF19292">
    <property type="entry name" value="KPBB_C"/>
    <property type="match status" value="1"/>
</dbReference>
<dbReference type="InterPro" id="IPR008734">
    <property type="entry name" value="PHK_A/B_su"/>
</dbReference>
<reference evidence="5" key="1">
    <citation type="submission" date="2020-03" db="EMBL/GenBank/DDBJ databases">
        <title>Transcriptomic Profiling of the Digestive Tract of the Rat Flea, Xenopsylla cheopis, Following Blood Feeding and Infection with Yersinia pestis.</title>
        <authorList>
            <person name="Bland D.M."/>
            <person name="Martens C.A."/>
            <person name="Virtaneva K."/>
            <person name="Kanakabandi K."/>
            <person name="Long D."/>
            <person name="Rosenke R."/>
            <person name="Saturday G.A."/>
            <person name="Hoyt F.H."/>
            <person name="Bruno D.P."/>
            <person name="Ribeiro J.M.C."/>
            <person name="Hinnebusch J."/>
        </authorList>
    </citation>
    <scope>NUCLEOTIDE SEQUENCE</scope>
</reference>
<keyword evidence="2" id="KW-0636">Prenylation</keyword>
<comment type="similarity">
    <text evidence="2">Belongs to the phosphorylase b kinase regulatory chain family.</text>
</comment>
<dbReference type="InterPro" id="IPR045583">
    <property type="entry name" value="KPBA/B_C"/>
</dbReference>
<organism evidence="5">
    <name type="scientific">Xenopsylla cheopis</name>
    <name type="common">Oriental rat flea</name>
    <name type="synonym">Pulex cheopis</name>
    <dbReference type="NCBI Taxonomy" id="163159"/>
    <lineage>
        <taxon>Eukaryota</taxon>
        <taxon>Metazoa</taxon>
        <taxon>Ecdysozoa</taxon>
        <taxon>Arthropoda</taxon>
        <taxon>Hexapoda</taxon>
        <taxon>Insecta</taxon>
        <taxon>Pterygota</taxon>
        <taxon>Neoptera</taxon>
        <taxon>Endopterygota</taxon>
        <taxon>Siphonaptera</taxon>
        <taxon>Pulicidae</taxon>
        <taxon>Xenopsyllinae</taxon>
        <taxon>Xenopsylla</taxon>
    </lineage>
</organism>
<comment type="pathway">
    <text evidence="2">Glycan biosynthesis; glycogen metabolism.</text>
</comment>
<keyword evidence="2" id="KW-0321">Glycogen metabolism</keyword>
<comment type="function">
    <text evidence="2">Phosphorylase b kinase catalyzes the phosphorylation of serine in certain substrates, including troponin I.</text>
</comment>
<keyword evidence="2" id="KW-0449">Lipoprotein</keyword>
<dbReference type="EMBL" id="GIIL01007063">
    <property type="protein sequence ID" value="NOV50789.1"/>
    <property type="molecule type" value="Transcribed_RNA"/>
</dbReference>
<evidence type="ECO:0000256" key="1">
    <source>
        <dbReference type="ARBA" id="ARBA00023277"/>
    </source>
</evidence>
<dbReference type="AlphaFoldDB" id="A0A6M2DWP5"/>
<dbReference type="GO" id="GO:0005886">
    <property type="term" value="C:plasma membrane"/>
    <property type="evidence" value="ECO:0007669"/>
    <property type="project" value="UniProtKB-SubCell"/>
</dbReference>
<feature type="domain" description="Phosphorylase b kinase regulatory subunit alpha/beta C-terminal" evidence="4">
    <location>
        <begin position="25"/>
        <end position="190"/>
    </location>
</feature>
<feature type="signal peptide" evidence="3">
    <location>
        <begin position="1"/>
        <end position="20"/>
    </location>
</feature>
<feature type="chain" id="PRO_5026806124" description="Phosphorylase b kinase regulatory subunit" evidence="3">
    <location>
        <begin position="21"/>
        <end position="288"/>
    </location>
</feature>
<protein>
    <recommendedName>
        <fullName evidence="2">Phosphorylase b kinase regulatory subunit</fullName>
    </recommendedName>
</protein>
<dbReference type="GO" id="GO:0005964">
    <property type="term" value="C:phosphorylase kinase complex"/>
    <property type="evidence" value="ECO:0007669"/>
    <property type="project" value="TreeGrafter"/>
</dbReference>
<dbReference type="GO" id="GO:0005977">
    <property type="term" value="P:glycogen metabolic process"/>
    <property type="evidence" value="ECO:0007669"/>
    <property type="project" value="UniProtKB-UniPathway"/>
</dbReference>
<dbReference type="UniPathway" id="UPA00163"/>
<keyword evidence="1 2" id="KW-0119">Carbohydrate metabolism</keyword>
<dbReference type="PANTHER" id="PTHR10749">
    <property type="entry name" value="PHOSPHORYLASE B KINASE REGULATORY SUBUNIT"/>
    <property type="match status" value="1"/>
</dbReference>
<accession>A0A6M2DWP5</accession>
<proteinExistence type="inferred from homology"/>
<sequence>MLRLRVGLIIQVMATELARSLVCGGQEASEHLLNLSPFEMKNLLHHILSGNEFSINSVARGNFSIVSSKSYRVSKKSQIINRSEIKSLEEDSTDKQGQWLRRRRLDGALNRVPRDFYSRVWTVLEKCEGLSINDLVLPQNLTQEMTSGELKFALEVETVLNSIPQPEYRQLVVEALMVLTLAAEYKVSPSLGGIICVQELVHRANQLFLKDQLKCSGDATLCCAQNNSDGSSSSNNGNLICGGAAYICQHFYDSAPSGSYGTMTYLTRAVASGLECFPEQGDIDCSIS</sequence>
<keyword evidence="3" id="KW-0732">Signal</keyword>
<evidence type="ECO:0000259" key="4">
    <source>
        <dbReference type="Pfam" id="PF19292"/>
    </source>
</evidence>
<name>A0A6M2DWP5_XENCH</name>
<evidence type="ECO:0000256" key="2">
    <source>
        <dbReference type="RuleBase" id="RU364123"/>
    </source>
</evidence>